<evidence type="ECO:0000256" key="2">
    <source>
        <dbReference type="ARBA" id="ARBA00004514"/>
    </source>
</evidence>
<dbReference type="GO" id="GO:0006886">
    <property type="term" value="P:intracellular protein transport"/>
    <property type="evidence" value="ECO:0007669"/>
    <property type="project" value="InterPro"/>
</dbReference>
<evidence type="ECO:0000256" key="10">
    <source>
        <dbReference type="ARBA" id="ARBA00059964"/>
    </source>
</evidence>
<feature type="compositionally biased region" description="Basic and acidic residues" evidence="15">
    <location>
        <begin position="438"/>
        <end position="448"/>
    </location>
</feature>
<name>A0A8D2L646_VARKO</name>
<evidence type="ECO:0000313" key="17">
    <source>
        <dbReference type="Ensembl" id="ENSVKKP00000017586.1"/>
    </source>
</evidence>
<evidence type="ECO:0000256" key="3">
    <source>
        <dbReference type="ARBA" id="ARBA00022490"/>
    </source>
</evidence>
<keyword evidence="7" id="KW-0677">Repeat</keyword>
<evidence type="ECO:0000256" key="6">
    <source>
        <dbReference type="ARBA" id="ARBA00022658"/>
    </source>
</evidence>
<feature type="compositionally biased region" description="Polar residues" evidence="15">
    <location>
        <begin position="1349"/>
        <end position="1360"/>
    </location>
</feature>
<keyword evidence="8" id="KW-0472">Membrane</keyword>
<evidence type="ECO:0000256" key="11">
    <source>
        <dbReference type="ARBA" id="ARBA00061630"/>
    </source>
</evidence>
<comment type="similarity">
    <text evidence="11">Belongs to the RIC1 family.</text>
</comment>
<dbReference type="InterPro" id="IPR040096">
    <property type="entry name" value="Ric1"/>
</dbReference>
<evidence type="ECO:0000313" key="18">
    <source>
        <dbReference type="Proteomes" id="UP000694545"/>
    </source>
</evidence>
<dbReference type="Proteomes" id="UP000694545">
    <property type="component" value="Unplaced"/>
</dbReference>
<dbReference type="Gene3D" id="2.130.10.10">
    <property type="entry name" value="YVTN repeat-like/Quinoprotein amine dehydrogenase"/>
    <property type="match status" value="1"/>
</dbReference>
<reference evidence="17" key="1">
    <citation type="submission" date="2025-08" db="UniProtKB">
        <authorList>
            <consortium name="Ensembl"/>
        </authorList>
    </citation>
    <scope>IDENTIFICATION</scope>
</reference>
<evidence type="ECO:0000256" key="9">
    <source>
        <dbReference type="ARBA" id="ARBA00029879"/>
    </source>
</evidence>
<keyword evidence="18" id="KW-1185">Reference proteome</keyword>
<evidence type="ECO:0000256" key="7">
    <source>
        <dbReference type="ARBA" id="ARBA00022737"/>
    </source>
</evidence>
<organism evidence="17 18">
    <name type="scientific">Varanus komodoensis</name>
    <name type="common">Komodo dragon</name>
    <dbReference type="NCBI Taxonomy" id="61221"/>
    <lineage>
        <taxon>Eukaryota</taxon>
        <taxon>Metazoa</taxon>
        <taxon>Chordata</taxon>
        <taxon>Craniata</taxon>
        <taxon>Vertebrata</taxon>
        <taxon>Euteleostomi</taxon>
        <taxon>Lepidosauria</taxon>
        <taxon>Squamata</taxon>
        <taxon>Bifurcata</taxon>
        <taxon>Unidentata</taxon>
        <taxon>Episquamata</taxon>
        <taxon>Toxicofera</taxon>
        <taxon>Anguimorpha</taxon>
        <taxon>Paleoanguimorpha</taxon>
        <taxon>Varanoidea</taxon>
        <taxon>Varanidae</taxon>
        <taxon>Varanus</taxon>
    </lineage>
</organism>
<keyword evidence="6" id="KW-0344">Guanine-nucleotide releasing factor</keyword>
<feature type="compositionally biased region" description="Acidic residues" evidence="15">
    <location>
        <begin position="1391"/>
        <end position="1400"/>
    </location>
</feature>
<proteinExistence type="inferred from homology"/>
<dbReference type="GO" id="GO:0000139">
    <property type="term" value="C:Golgi membrane"/>
    <property type="evidence" value="ECO:0007669"/>
    <property type="project" value="TreeGrafter"/>
</dbReference>
<dbReference type="Pfam" id="PF25440">
    <property type="entry name" value="Beta-prop_RIC1_2nd"/>
    <property type="match status" value="1"/>
</dbReference>
<evidence type="ECO:0000259" key="16">
    <source>
        <dbReference type="Pfam" id="PF07064"/>
    </source>
</evidence>
<feature type="domain" description="RIC1 C-terminal alpha solenoid region" evidence="16">
    <location>
        <begin position="816"/>
        <end position="974"/>
    </location>
</feature>
<dbReference type="InterPro" id="IPR015943">
    <property type="entry name" value="WD40/YVTN_repeat-like_dom_sf"/>
</dbReference>
<dbReference type="GO" id="GO:0005829">
    <property type="term" value="C:cytosol"/>
    <property type="evidence" value="ECO:0007669"/>
    <property type="project" value="UniProtKB-SubCell"/>
</dbReference>
<dbReference type="PANTHER" id="PTHR22746:SF10">
    <property type="entry name" value="GUANINE NUCLEOTIDE EXCHANGE FACTOR SUBUNIT RIC1"/>
    <property type="match status" value="1"/>
</dbReference>
<feature type="compositionally biased region" description="Polar residues" evidence="15">
    <location>
        <begin position="428"/>
        <end position="437"/>
    </location>
</feature>
<comment type="subunit">
    <text evidence="12">Forms a complex with RGP1; the interaction enhances RAB6A GTPase activity. Interacts (via central domain) with RGP1. Interacts with RAB6A; the interaction is direct with a preference for RAB6A-GDP. Interacts (via C-terminus domain) with RAB33B; the interaction is direct with a preference for RAB33B-GTP. Interacts with GJA1.</text>
</comment>
<dbReference type="Ensembl" id="ENSVKKT00000018025.1">
    <property type="protein sequence ID" value="ENSVKKP00000017586.1"/>
    <property type="gene ID" value="ENSVKKG00000012033.1"/>
</dbReference>
<keyword evidence="5" id="KW-0853">WD repeat</keyword>
<keyword evidence="3" id="KW-0963">Cytoplasm</keyword>
<dbReference type="OMA" id="MVYDRAM"/>
<evidence type="ECO:0000256" key="15">
    <source>
        <dbReference type="SAM" id="MobiDB-lite"/>
    </source>
</evidence>
<dbReference type="Pfam" id="PF07064">
    <property type="entry name" value="RIC1"/>
    <property type="match status" value="1"/>
</dbReference>
<evidence type="ECO:0000256" key="4">
    <source>
        <dbReference type="ARBA" id="ARBA00022553"/>
    </source>
</evidence>
<dbReference type="GO" id="GO:0034066">
    <property type="term" value="C:Ric1-Rgp1 guanyl-nucleotide exchange factor complex"/>
    <property type="evidence" value="ECO:0007669"/>
    <property type="project" value="InterPro"/>
</dbReference>
<evidence type="ECO:0000256" key="8">
    <source>
        <dbReference type="ARBA" id="ARBA00023136"/>
    </source>
</evidence>
<evidence type="ECO:0000256" key="5">
    <source>
        <dbReference type="ARBA" id="ARBA00022574"/>
    </source>
</evidence>
<dbReference type="FunFam" id="2.130.10.10:FF:000288">
    <property type="entry name" value="RAB6A-GEF complex partner protein 1 isoform X3"/>
    <property type="match status" value="1"/>
</dbReference>
<dbReference type="InterPro" id="IPR036322">
    <property type="entry name" value="WD40_repeat_dom_sf"/>
</dbReference>
<protein>
    <recommendedName>
        <fullName evidence="13">Guanine nucleotide exchange factor subunit RIC1</fullName>
    </recommendedName>
    <alternativeName>
        <fullName evidence="9">Protein RIC1 homolog</fullName>
    </alternativeName>
    <alternativeName>
        <fullName evidence="14">RAB6A-GEF complex partner protein 1</fullName>
    </alternativeName>
</protein>
<comment type="subcellular location">
    <subcellularLocation>
        <location evidence="2">Cytoplasm</location>
        <location evidence="2">Cytosol</location>
    </subcellularLocation>
    <subcellularLocation>
        <location evidence="1">Membrane</location>
    </subcellularLocation>
</comment>
<feature type="region of interest" description="Disordered" evidence="15">
    <location>
        <begin position="1344"/>
        <end position="1411"/>
    </location>
</feature>
<accession>A0A8D2L646</accession>
<evidence type="ECO:0000256" key="13">
    <source>
        <dbReference type="ARBA" id="ARBA00069690"/>
    </source>
</evidence>
<dbReference type="GO" id="GO:0042147">
    <property type="term" value="P:retrograde transport, endosome to Golgi"/>
    <property type="evidence" value="ECO:0007669"/>
    <property type="project" value="TreeGrafter"/>
</dbReference>
<feature type="region of interest" description="Disordered" evidence="15">
    <location>
        <begin position="428"/>
        <end position="453"/>
    </location>
</feature>
<evidence type="ECO:0000256" key="1">
    <source>
        <dbReference type="ARBA" id="ARBA00004370"/>
    </source>
</evidence>
<evidence type="ECO:0000256" key="14">
    <source>
        <dbReference type="ARBA" id="ARBA00077356"/>
    </source>
</evidence>
<dbReference type="GO" id="GO:0005085">
    <property type="term" value="F:guanyl-nucleotide exchange factor activity"/>
    <property type="evidence" value="ECO:0007669"/>
    <property type="project" value="UniProtKB-KW"/>
</dbReference>
<comment type="function">
    <text evidence="10">The RIC1-RGP1 complex acts as a guanine nucleotide exchange factor (GEF), which activates RAB6A by exchanging bound GDP for free GTP, and may thereby be required for efficient fusion of endosome-derived vesicles with the Golgi compartment. The RIC1-RGP1 complex participates in the recycling of mannose-6-phosphate receptors. Required for phosphorylation and localization of GJA1. Is a regulator of procollagen transport and secretion, and is required for correct cartilage morphogenesis and development of the craniofacial skeleton.</text>
</comment>
<feature type="compositionally biased region" description="Low complexity" evidence="15">
    <location>
        <begin position="1367"/>
        <end position="1383"/>
    </location>
</feature>
<dbReference type="SUPFAM" id="SSF50978">
    <property type="entry name" value="WD40 repeat-like"/>
    <property type="match status" value="1"/>
</dbReference>
<sequence>MYFLSGWPKRLLCPVEAQEPPLFIHADPQRTLFAVLSPSQLSIWYNRPSVLIVSYKESPKAALQFGCYDQAEWRPDSTMIAVSTASGYILFFNLPSARDKYLYEPIYPKGSPHMKGTPHYKEEQCAPSLNLEKKQVLDLQASITSLQSMLEDLLVATADGLLHLIHWDGMTNGRKAINLCTVPFSLMVGHDVHIREMEYCATLDGFAVVFNDGRVGFITPMSSGFTAEQLHGIWAQDILDGICVAVNNKYRLMAFGCANGSVQVYTIDHSTGAMQLSHKLELTPKQYPDIWNKTGAVKLIRWSPDSCVVMVTWECGGLSLWSVFGAQLICTLGGDFAHRPDGTKKDPLKINSMSWGSEGYHLWVIDANNSGNSVAESKCKNKSQHFGILQFQFIKSALTVNPCISNQEQVLLQGEDRLYLNCGDAVQAQNPRSSSAHSEPKPLRERNQLSDGSLDSQGLSTLLGHRHWHVVQIHSTYLEINWPIRFTAIDKMGQNVAVVGKFGFAHYSLLSKKWKLFGNITQEQNMTVTGGLAWWNDFIVIACYNLSDRQEELRVYLRTANLDNAFAHITKVQAETLLLSVFRDIIILFRADCSICLYSIKRKSDGPNPTTSIQVLQEVSMSRYIPHPFLVVSVTLTSVRTETGISLKMPQQACEAESIMLNLAGQLIMVQRDRSGPQIREKDSSPNQRKLLPFCAPVVLAQSVENVWTTSRSNKHKRHLLEALWLSCGGSGMKVWLPLFPRDHRKPHSFLSRRIMLPFHINIYPLAVLFEDALVLGAVNDTVLYDCLYTHSSAIEHLEVLFPFCIVERTSQIYLHHILRQLLMRNLGEQALLLAQSCATLPYFPHVLELMLHEVLEEEATSRDPIPDPLLPTVAKFITEFPLFLQTVVHCARKTEYALWNYLFAAVGNPKDLFEECLMAQDLDTAASYLIILQNMEVPAVSRQHATLLFNTALEQGKWDLCRHMIRFLKAIGSGESETPPPTPTTQEPTSSGGFEFFRHRSISLSQSGEGLPAGKFNLQKTLSMPSGPSGKRWSKDSDCAENMYIDMMLWRHARRLLEEIRLKDLGCFAAQLGFELIGWLCKERSRAARVEDFVTALKQMHKDFLWPFPVIPVCSISSPLKNGKYRTVIGEPLLKSQSADNFLNMEMETGIPNMPRSHTWLGAISSSQREMDAASSHGPHMQEAFLSPLLNKGDECSIGSATDLTETSSIVDGDWTMVDENFSTLSLTQSELEHISLELASKGPHRSQVQLRYLLHIFMEAGCLDWCIIIGLILRETSIINQVFSLIQSSEVDREMLQNIKTGLQAVDRWTSTDCPGYKPFLTIIKPQLQKLSELAEEQVQPEAFQPVNLSRATEQASTRTEDNRSSASHSASPQSDTSSSATIRHEEDMIGLEEEENPLQEGSYDCTVS</sequence>
<dbReference type="InterPro" id="IPR009771">
    <property type="entry name" value="RIC1_C"/>
</dbReference>
<reference evidence="17" key="2">
    <citation type="submission" date="2025-09" db="UniProtKB">
        <authorList>
            <consortium name="Ensembl"/>
        </authorList>
    </citation>
    <scope>IDENTIFICATION</scope>
</reference>
<evidence type="ECO:0000256" key="12">
    <source>
        <dbReference type="ARBA" id="ARBA00062456"/>
    </source>
</evidence>
<keyword evidence="4" id="KW-0597">Phosphoprotein</keyword>
<dbReference type="PANTHER" id="PTHR22746">
    <property type="entry name" value="RAB6A-GEF COMPLEX PARTNER PROTEIN 1"/>
    <property type="match status" value="1"/>
</dbReference>